<comment type="subcellular location">
    <subcellularLocation>
        <location evidence="1">Membrane</location>
    </subcellularLocation>
</comment>
<feature type="coiled-coil region" evidence="11">
    <location>
        <begin position="571"/>
        <end position="606"/>
    </location>
</feature>
<feature type="transmembrane region" description="Helical" evidence="12">
    <location>
        <begin position="607"/>
        <end position="626"/>
    </location>
</feature>
<evidence type="ECO:0000256" key="9">
    <source>
        <dbReference type="ARBA" id="ARBA00023033"/>
    </source>
</evidence>
<keyword evidence="6 12" id="KW-1133">Transmembrane helix</keyword>
<evidence type="ECO:0000256" key="10">
    <source>
        <dbReference type="ARBA" id="ARBA00023136"/>
    </source>
</evidence>
<comment type="similarity">
    <text evidence="2">Belongs to the cytochrome P450 family.</text>
</comment>
<evidence type="ECO:0000256" key="4">
    <source>
        <dbReference type="ARBA" id="ARBA00022692"/>
    </source>
</evidence>
<dbReference type="PANTHER" id="PTHR24282">
    <property type="entry name" value="CYTOCHROME P450 FAMILY MEMBER"/>
    <property type="match status" value="1"/>
</dbReference>
<reference evidence="13" key="1">
    <citation type="submission" date="2023-03" db="EMBL/GenBank/DDBJ databases">
        <authorList>
            <person name="Julca I."/>
        </authorList>
    </citation>
    <scope>NUCLEOTIDE SEQUENCE</scope>
</reference>
<evidence type="ECO:0000256" key="5">
    <source>
        <dbReference type="ARBA" id="ARBA00022723"/>
    </source>
</evidence>
<gene>
    <name evidence="13" type="ORF">OLC1_LOCUS7179</name>
</gene>
<keyword evidence="4 12" id="KW-0812">Transmembrane</keyword>
<dbReference type="GO" id="GO:0005506">
    <property type="term" value="F:iron ion binding"/>
    <property type="evidence" value="ECO:0007669"/>
    <property type="project" value="InterPro"/>
</dbReference>
<keyword evidence="3" id="KW-0349">Heme</keyword>
<dbReference type="Gene3D" id="1.10.630.10">
    <property type="entry name" value="Cytochrome P450"/>
    <property type="match status" value="2"/>
</dbReference>
<evidence type="ECO:0000256" key="7">
    <source>
        <dbReference type="ARBA" id="ARBA00023002"/>
    </source>
</evidence>
<evidence type="ECO:0000256" key="3">
    <source>
        <dbReference type="ARBA" id="ARBA00022617"/>
    </source>
</evidence>
<evidence type="ECO:0000256" key="2">
    <source>
        <dbReference type="ARBA" id="ARBA00010617"/>
    </source>
</evidence>
<evidence type="ECO:0000313" key="13">
    <source>
        <dbReference type="EMBL" id="CAI9096418.1"/>
    </source>
</evidence>
<keyword evidence="5" id="KW-0479">Metal-binding</keyword>
<dbReference type="PANTHER" id="PTHR24282:SF192">
    <property type="entry name" value="CYTOCHROME P450 CYP749A22-LIKE"/>
    <property type="match status" value="1"/>
</dbReference>
<dbReference type="EMBL" id="OX459119">
    <property type="protein sequence ID" value="CAI9096418.1"/>
    <property type="molecule type" value="Genomic_DNA"/>
</dbReference>
<dbReference type="AlphaFoldDB" id="A0AAV1CP68"/>
<protein>
    <submittedName>
        <fullName evidence="13">OLC1v1032565C1</fullName>
    </submittedName>
</protein>
<sequence length="667" mass="76312">MATNLIMIMISCFSITLLLFLLWAFMEFLNKVWWKPYRIRKMLNSQGINGPSYKFPYGNTTEITEMRSQTMAKPMDLSHDIFPRIQPHVQSYSKIYGRKNYINWHGSQAQLFLTDAELIKEVLTNKEGAYPKMEVEGSAKKLLGEALITNEGEKWAKVRKLANHTFHAESLKAMVPAMCASVEAMLEKWKHCEGKEIDVFKEFGLLTTEVISRTAFGSSYEEGKSTFEMVAKLTAITVRNVYTVRIPGISTLMKSSDEIEAEKLVQRIKSSIMELVRKREKEKQGETENFGSDYLGQLMNITRGSDVNKTITMDQMIDEIKALYGAGHLTTKNMLAWILNKVWLRPIYVQYCMRSQGIKGPSYQFLHGNTKDISMMRRTSSNKAMEAFSHDIFPRILPDVYQWKNLYGPTYLNWHGTQAQLVVTEPDLVKEILNNKNGEYPKIDLEGYAKLLLGDGLSSSKGEKWARMRKLANQVFHAESLKSMVPAMIASTEIMLSRWKDNEGQELEVFNEFRMLTSEVISRTAFGSSYMEGKNIFDMLMKLTLIVSRNAHKIKYPGISWLLKSSDDVEAEKLERGIKNSIRNIIQKKEQEKEETSNELKEKEEGIGAGFAVAAIASIALLGWLLGGSESGNSRRKTMKAPGQEYSIFRDDFEKDPASWFRDHRRK</sequence>
<organism evidence="13 14">
    <name type="scientific">Oldenlandia corymbosa var. corymbosa</name>
    <dbReference type="NCBI Taxonomy" id="529605"/>
    <lineage>
        <taxon>Eukaryota</taxon>
        <taxon>Viridiplantae</taxon>
        <taxon>Streptophyta</taxon>
        <taxon>Embryophyta</taxon>
        <taxon>Tracheophyta</taxon>
        <taxon>Spermatophyta</taxon>
        <taxon>Magnoliopsida</taxon>
        <taxon>eudicotyledons</taxon>
        <taxon>Gunneridae</taxon>
        <taxon>Pentapetalae</taxon>
        <taxon>asterids</taxon>
        <taxon>lamiids</taxon>
        <taxon>Gentianales</taxon>
        <taxon>Rubiaceae</taxon>
        <taxon>Rubioideae</taxon>
        <taxon>Spermacoceae</taxon>
        <taxon>Hedyotis-Oldenlandia complex</taxon>
        <taxon>Oldenlandia</taxon>
    </lineage>
</organism>
<keyword evidence="10 12" id="KW-0472">Membrane</keyword>
<dbReference type="GO" id="GO:0016705">
    <property type="term" value="F:oxidoreductase activity, acting on paired donors, with incorporation or reduction of molecular oxygen"/>
    <property type="evidence" value="ECO:0007669"/>
    <property type="project" value="InterPro"/>
</dbReference>
<keyword evidence="9" id="KW-0503">Monooxygenase</keyword>
<dbReference type="GO" id="GO:0004497">
    <property type="term" value="F:monooxygenase activity"/>
    <property type="evidence" value="ECO:0007669"/>
    <property type="project" value="UniProtKB-KW"/>
</dbReference>
<feature type="transmembrane region" description="Helical" evidence="12">
    <location>
        <begin position="6"/>
        <end position="29"/>
    </location>
</feature>
<keyword evidence="8" id="KW-0408">Iron</keyword>
<name>A0AAV1CP68_OLDCO</name>
<evidence type="ECO:0000256" key="1">
    <source>
        <dbReference type="ARBA" id="ARBA00004370"/>
    </source>
</evidence>
<dbReference type="Pfam" id="PF00067">
    <property type="entry name" value="p450"/>
    <property type="match status" value="2"/>
</dbReference>
<keyword evidence="11" id="KW-0175">Coiled coil</keyword>
<evidence type="ECO:0000256" key="6">
    <source>
        <dbReference type="ARBA" id="ARBA00022989"/>
    </source>
</evidence>
<keyword evidence="14" id="KW-1185">Reference proteome</keyword>
<dbReference type="InterPro" id="IPR050665">
    <property type="entry name" value="Cytochrome_P450_Monooxygen"/>
</dbReference>
<evidence type="ECO:0000256" key="11">
    <source>
        <dbReference type="SAM" id="Coils"/>
    </source>
</evidence>
<accession>A0AAV1CP68</accession>
<evidence type="ECO:0000313" key="14">
    <source>
        <dbReference type="Proteomes" id="UP001161247"/>
    </source>
</evidence>
<dbReference type="Proteomes" id="UP001161247">
    <property type="component" value="Chromosome 2"/>
</dbReference>
<evidence type="ECO:0000256" key="8">
    <source>
        <dbReference type="ARBA" id="ARBA00023004"/>
    </source>
</evidence>
<dbReference type="SUPFAM" id="SSF48264">
    <property type="entry name" value="Cytochrome P450"/>
    <property type="match status" value="2"/>
</dbReference>
<proteinExistence type="inferred from homology"/>
<dbReference type="GO" id="GO:0016020">
    <property type="term" value="C:membrane"/>
    <property type="evidence" value="ECO:0007669"/>
    <property type="project" value="UniProtKB-SubCell"/>
</dbReference>
<dbReference type="GO" id="GO:0020037">
    <property type="term" value="F:heme binding"/>
    <property type="evidence" value="ECO:0007669"/>
    <property type="project" value="InterPro"/>
</dbReference>
<dbReference type="InterPro" id="IPR001128">
    <property type="entry name" value="Cyt_P450"/>
</dbReference>
<dbReference type="InterPro" id="IPR036396">
    <property type="entry name" value="Cyt_P450_sf"/>
</dbReference>
<evidence type="ECO:0000256" key="12">
    <source>
        <dbReference type="SAM" id="Phobius"/>
    </source>
</evidence>
<keyword evidence="7" id="KW-0560">Oxidoreductase</keyword>